<dbReference type="GO" id="GO:0046872">
    <property type="term" value="F:metal ion binding"/>
    <property type="evidence" value="ECO:0007669"/>
    <property type="project" value="UniProtKB-KW"/>
</dbReference>
<evidence type="ECO:0000256" key="3">
    <source>
        <dbReference type="ARBA" id="ARBA00022801"/>
    </source>
</evidence>
<dbReference type="Pfam" id="PF24827">
    <property type="entry name" value="AstE_AspA_cat"/>
    <property type="match status" value="1"/>
</dbReference>
<gene>
    <name evidence="6" type="ORF">FHS44_006342</name>
</gene>
<evidence type="ECO:0000256" key="2">
    <source>
        <dbReference type="ARBA" id="ARBA00022723"/>
    </source>
</evidence>
<evidence type="ECO:0000259" key="5">
    <source>
        <dbReference type="Pfam" id="PF24827"/>
    </source>
</evidence>
<keyword evidence="2" id="KW-0479">Metal-binding</keyword>
<evidence type="ECO:0000256" key="4">
    <source>
        <dbReference type="ARBA" id="ARBA00022833"/>
    </source>
</evidence>
<dbReference type="GO" id="GO:0016788">
    <property type="term" value="F:hydrolase activity, acting on ester bonds"/>
    <property type="evidence" value="ECO:0007669"/>
    <property type="project" value="InterPro"/>
</dbReference>
<evidence type="ECO:0000313" key="7">
    <source>
        <dbReference type="Proteomes" id="UP000552644"/>
    </source>
</evidence>
<keyword evidence="7" id="KW-1185">Reference proteome</keyword>
<dbReference type="PANTHER" id="PTHR37326:SF1">
    <property type="entry name" value="BLL3975 PROTEIN"/>
    <property type="match status" value="1"/>
</dbReference>
<evidence type="ECO:0000313" key="6">
    <source>
        <dbReference type="EMBL" id="MBB4919200.1"/>
    </source>
</evidence>
<dbReference type="InterPro" id="IPR055438">
    <property type="entry name" value="AstE_AspA_cat"/>
</dbReference>
<reference evidence="6 7" key="1">
    <citation type="submission" date="2020-08" db="EMBL/GenBank/DDBJ databases">
        <title>Genomic Encyclopedia of Type Strains, Phase III (KMG-III): the genomes of soil and plant-associated and newly described type strains.</title>
        <authorList>
            <person name="Whitman W."/>
        </authorList>
    </citation>
    <scope>NUCLEOTIDE SEQUENCE [LARGE SCALE GENOMIC DNA]</scope>
    <source>
        <strain evidence="6 7">CECT 8840</strain>
    </source>
</reference>
<dbReference type="AlphaFoldDB" id="A0A7W7VRB3"/>
<protein>
    <recommendedName>
        <fullName evidence="5">Succinylglutamate desuccinylase/Aspartoacylase catalytic domain-containing protein</fullName>
    </recommendedName>
</protein>
<evidence type="ECO:0000256" key="1">
    <source>
        <dbReference type="ARBA" id="ARBA00001947"/>
    </source>
</evidence>
<name>A0A7W7VRB3_9ACTN</name>
<comment type="cofactor">
    <cofactor evidence="1">
        <name>Zn(2+)</name>
        <dbReference type="ChEBI" id="CHEBI:29105"/>
    </cofactor>
</comment>
<dbReference type="InterPro" id="IPR053138">
    <property type="entry name" value="N-alpha-Ac-DABA_deacetylase"/>
</dbReference>
<proteinExistence type="predicted"/>
<feature type="domain" description="Succinylglutamate desuccinylase/Aspartoacylase catalytic" evidence="5">
    <location>
        <begin position="43"/>
        <end position="202"/>
    </location>
</feature>
<dbReference type="PANTHER" id="PTHR37326">
    <property type="entry name" value="BLL3975 PROTEIN"/>
    <property type="match status" value="1"/>
</dbReference>
<organism evidence="6 7">
    <name type="scientific">Streptosporangium saharense</name>
    <dbReference type="NCBI Taxonomy" id="1706840"/>
    <lineage>
        <taxon>Bacteria</taxon>
        <taxon>Bacillati</taxon>
        <taxon>Actinomycetota</taxon>
        <taxon>Actinomycetes</taxon>
        <taxon>Streptosporangiales</taxon>
        <taxon>Streptosporangiaceae</taxon>
        <taxon>Streptosporangium</taxon>
    </lineage>
</organism>
<sequence length="317" mass="32907">MEPSGQTLKDAITWEEHRIPSSIAHGTVPVRVGRVGDGGPVGLLVASVHGDEGPWGTLAVNRLLAETPLADLRGTLRVVPVAHPLATEADARQTHLDLLDLNNAFPGDPGGSHTQRLAAVLAEHAVDGADVVLDVHGGGSWNINCFAYRFPGSHDLAEWAGTPLILDGPDRPTSLTGYARQGGAKGVWIEMGGRGEHEDTRTAAVTAGLRYALGKAGVLTETGTTPVPGVVGHDKTPLSTGAPGIYHPALREAALGTVVPEGTVIGRLLDPVTSEVVETYRAPFARTVLALLRPTLARIEGAGQVVAMVASLPEGEA</sequence>
<dbReference type="EMBL" id="JACHJP010000009">
    <property type="protein sequence ID" value="MBB4919200.1"/>
    <property type="molecule type" value="Genomic_DNA"/>
</dbReference>
<dbReference type="CDD" id="cd06230">
    <property type="entry name" value="M14_ASTE_ASPA_like"/>
    <property type="match status" value="1"/>
</dbReference>
<accession>A0A7W7VRB3</accession>
<dbReference type="Proteomes" id="UP000552644">
    <property type="component" value="Unassembled WGS sequence"/>
</dbReference>
<dbReference type="SUPFAM" id="SSF53187">
    <property type="entry name" value="Zn-dependent exopeptidases"/>
    <property type="match status" value="1"/>
</dbReference>
<keyword evidence="4" id="KW-0862">Zinc</keyword>
<dbReference type="RefSeq" id="WP_184721216.1">
    <property type="nucleotide sequence ID" value="NZ_JACHJP010000009.1"/>
</dbReference>
<dbReference type="Gene3D" id="3.40.630.10">
    <property type="entry name" value="Zn peptidases"/>
    <property type="match status" value="1"/>
</dbReference>
<keyword evidence="3" id="KW-0378">Hydrolase</keyword>
<comment type="caution">
    <text evidence="6">The sequence shown here is derived from an EMBL/GenBank/DDBJ whole genome shotgun (WGS) entry which is preliminary data.</text>
</comment>